<dbReference type="OrthoDB" id="1658288at2759"/>
<dbReference type="PANTHER" id="PTHR24185:SF4">
    <property type="entry name" value="SERINE HYDROLASE, PUTATIVE (AFU_ORTHOLOGUE AFUA_2G07870)-RELATED"/>
    <property type="match status" value="1"/>
</dbReference>
<evidence type="ECO:0008006" key="3">
    <source>
        <dbReference type="Google" id="ProtNLM"/>
    </source>
</evidence>
<dbReference type="Gene3D" id="3.40.1090.10">
    <property type="entry name" value="Cytosolic phospholipase A2 catalytic domain"/>
    <property type="match status" value="1"/>
</dbReference>
<name>A0A8E2EWA3_9PEZI</name>
<dbReference type="GO" id="GO:0047499">
    <property type="term" value="F:calcium-independent phospholipase A2 activity"/>
    <property type="evidence" value="ECO:0007669"/>
    <property type="project" value="TreeGrafter"/>
</dbReference>
<keyword evidence="2" id="KW-1185">Reference proteome</keyword>
<dbReference type="AlphaFoldDB" id="A0A8E2EWA3"/>
<dbReference type="Proteomes" id="UP000250140">
    <property type="component" value="Unassembled WGS sequence"/>
</dbReference>
<evidence type="ECO:0000313" key="2">
    <source>
        <dbReference type="Proteomes" id="UP000250140"/>
    </source>
</evidence>
<dbReference type="PANTHER" id="PTHR24185">
    <property type="entry name" value="CALCIUM-INDEPENDENT PHOSPHOLIPASE A2-GAMMA"/>
    <property type="match status" value="1"/>
</dbReference>
<dbReference type="SUPFAM" id="SSF52151">
    <property type="entry name" value="FabD/lysophospholipase-like"/>
    <property type="match status" value="1"/>
</dbReference>
<dbReference type="InterPro" id="IPR016035">
    <property type="entry name" value="Acyl_Trfase/lysoPLipase"/>
</dbReference>
<reference evidence="1 2" key="1">
    <citation type="journal article" date="2016" name="Nat. Commun.">
        <title>Ectomycorrhizal ecology is imprinted in the genome of the dominant symbiotic fungus Cenococcum geophilum.</title>
        <authorList>
            <consortium name="DOE Joint Genome Institute"/>
            <person name="Peter M."/>
            <person name="Kohler A."/>
            <person name="Ohm R.A."/>
            <person name="Kuo A."/>
            <person name="Krutzmann J."/>
            <person name="Morin E."/>
            <person name="Arend M."/>
            <person name="Barry K.W."/>
            <person name="Binder M."/>
            <person name="Choi C."/>
            <person name="Clum A."/>
            <person name="Copeland A."/>
            <person name="Grisel N."/>
            <person name="Haridas S."/>
            <person name="Kipfer T."/>
            <person name="LaButti K."/>
            <person name="Lindquist E."/>
            <person name="Lipzen A."/>
            <person name="Maire R."/>
            <person name="Meier B."/>
            <person name="Mihaltcheva S."/>
            <person name="Molinier V."/>
            <person name="Murat C."/>
            <person name="Poggeler S."/>
            <person name="Quandt C.A."/>
            <person name="Sperisen C."/>
            <person name="Tritt A."/>
            <person name="Tisserant E."/>
            <person name="Crous P.W."/>
            <person name="Henrissat B."/>
            <person name="Nehls U."/>
            <person name="Egli S."/>
            <person name="Spatafora J.W."/>
            <person name="Grigoriev I.V."/>
            <person name="Martin F.M."/>
        </authorList>
    </citation>
    <scope>NUCLEOTIDE SEQUENCE [LARGE SCALE GENOMIC DNA]</scope>
    <source>
        <strain evidence="1 2">CBS 207.34</strain>
    </source>
</reference>
<protein>
    <recommendedName>
        <fullName evidence="3">PNPLA domain-containing protein</fullName>
    </recommendedName>
</protein>
<organism evidence="1 2">
    <name type="scientific">Glonium stellatum</name>
    <dbReference type="NCBI Taxonomy" id="574774"/>
    <lineage>
        <taxon>Eukaryota</taxon>
        <taxon>Fungi</taxon>
        <taxon>Dikarya</taxon>
        <taxon>Ascomycota</taxon>
        <taxon>Pezizomycotina</taxon>
        <taxon>Dothideomycetes</taxon>
        <taxon>Pleosporomycetidae</taxon>
        <taxon>Gloniales</taxon>
        <taxon>Gloniaceae</taxon>
        <taxon>Glonium</taxon>
    </lineage>
</organism>
<gene>
    <name evidence="1" type="ORF">AOQ84DRAFT_411881</name>
</gene>
<dbReference type="GO" id="GO:0016020">
    <property type="term" value="C:membrane"/>
    <property type="evidence" value="ECO:0007669"/>
    <property type="project" value="TreeGrafter"/>
</dbReference>
<dbReference type="GO" id="GO:0019369">
    <property type="term" value="P:arachidonate metabolic process"/>
    <property type="evidence" value="ECO:0007669"/>
    <property type="project" value="TreeGrafter"/>
</dbReference>
<evidence type="ECO:0000313" key="1">
    <source>
        <dbReference type="EMBL" id="OCL06097.1"/>
    </source>
</evidence>
<accession>A0A8E2EWA3</accession>
<dbReference type="EMBL" id="KV750134">
    <property type="protein sequence ID" value="OCL06097.1"/>
    <property type="molecule type" value="Genomic_DNA"/>
</dbReference>
<proteinExistence type="predicted"/>
<sequence length="105" mass="11508">MSIKYGGDPNLLNTSRLCLLPLDGGGVRGLSALYILKGLMDRLNHERKNTLPIKPCEVFDLIGGNNADAIDVGRLIAIMLGRLEMDVDECIAAYTGLMKTVFEKR</sequence>